<dbReference type="CDD" id="cd17557">
    <property type="entry name" value="REC_Rcp-like"/>
    <property type="match status" value="1"/>
</dbReference>
<dbReference type="PANTHER" id="PTHR44520:SF2">
    <property type="entry name" value="RESPONSE REGULATOR RCP1"/>
    <property type="match status" value="1"/>
</dbReference>
<dbReference type="EMBL" id="JACHFE010000002">
    <property type="protein sequence ID" value="MBB5320414.1"/>
    <property type="molecule type" value="Genomic_DNA"/>
</dbReference>
<proteinExistence type="predicted"/>
<name>A0A840U3Y8_9GAMM</name>
<gene>
    <name evidence="3" type="ORF">HNR38_000886</name>
</gene>
<comment type="caution">
    <text evidence="3">The sequence shown here is derived from an EMBL/GenBank/DDBJ whole genome shotgun (WGS) entry which is preliminary data.</text>
</comment>
<accession>A0A840U3Y8</accession>
<dbReference type="InterPro" id="IPR011006">
    <property type="entry name" value="CheY-like_superfamily"/>
</dbReference>
<dbReference type="RefSeq" id="WP_183700186.1">
    <property type="nucleotide sequence ID" value="NZ_JACHFE010000002.1"/>
</dbReference>
<feature type="domain" description="Response regulatory" evidence="2">
    <location>
        <begin position="7"/>
        <end position="132"/>
    </location>
</feature>
<dbReference type="Proteomes" id="UP000591735">
    <property type="component" value="Unassembled WGS sequence"/>
</dbReference>
<keyword evidence="1" id="KW-0597">Phosphoprotein</keyword>
<dbReference type="AlphaFoldDB" id="A0A840U3Y8"/>
<feature type="modified residue" description="4-aspartylphosphate" evidence="1">
    <location>
        <position position="65"/>
    </location>
</feature>
<dbReference type="Gene3D" id="3.40.50.2300">
    <property type="match status" value="1"/>
</dbReference>
<evidence type="ECO:0000259" key="2">
    <source>
        <dbReference type="PROSITE" id="PS50110"/>
    </source>
</evidence>
<dbReference type="SMART" id="SM00448">
    <property type="entry name" value="REC"/>
    <property type="match status" value="1"/>
</dbReference>
<dbReference type="Pfam" id="PF00072">
    <property type="entry name" value="Response_reg"/>
    <property type="match status" value="1"/>
</dbReference>
<dbReference type="PANTHER" id="PTHR44520">
    <property type="entry name" value="RESPONSE REGULATOR RCP1-RELATED"/>
    <property type="match status" value="1"/>
</dbReference>
<dbReference type="GO" id="GO:0000160">
    <property type="term" value="P:phosphorelay signal transduction system"/>
    <property type="evidence" value="ECO:0007669"/>
    <property type="project" value="InterPro"/>
</dbReference>
<evidence type="ECO:0000256" key="1">
    <source>
        <dbReference type="PROSITE-ProRule" id="PRU00169"/>
    </source>
</evidence>
<evidence type="ECO:0000313" key="4">
    <source>
        <dbReference type="Proteomes" id="UP000591735"/>
    </source>
</evidence>
<sequence length="146" mass="15981">MTNKPFVVLVVEDEPADVYLTRMALNACSVSLSIYDVGDGVEALAFVQRQGCYSDMPTPDLILLDLNMPRMGGKAFLDHFRKLYTLRQIPVVILTTSEAEADIVESYDLGASGFVVKPMDIGEFAQSIQSLLDYWSESGAGQIPAP</sequence>
<keyword evidence="4" id="KW-1185">Reference proteome</keyword>
<evidence type="ECO:0000313" key="3">
    <source>
        <dbReference type="EMBL" id="MBB5320414.1"/>
    </source>
</evidence>
<organism evidence="3 4">
    <name type="scientific">Marinobacter oulmenensis</name>
    <dbReference type="NCBI Taxonomy" id="643747"/>
    <lineage>
        <taxon>Bacteria</taxon>
        <taxon>Pseudomonadati</taxon>
        <taxon>Pseudomonadota</taxon>
        <taxon>Gammaproteobacteria</taxon>
        <taxon>Pseudomonadales</taxon>
        <taxon>Marinobacteraceae</taxon>
        <taxon>Marinobacter</taxon>
    </lineage>
</organism>
<dbReference type="PROSITE" id="PS50110">
    <property type="entry name" value="RESPONSE_REGULATORY"/>
    <property type="match status" value="1"/>
</dbReference>
<dbReference type="SUPFAM" id="SSF52172">
    <property type="entry name" value="CheY-like"/>
    <property type="match status" value="1"/>
</dbReference>
<dbReference type="InterPro" id="IPR052893">
    <property type="entry name" value="TCS_response_regulator"/>
</dbReference>
<dbReference type="InterPro" id="IPR001789">
    <property type="entry name" value="Sig_transdc_resp-reg_receiver"/>
</dbReference>
<reference evidence="3 4" key="1">
    <citation type="submission" date="2020-08" db="EMBL/GenBank/DDBJ databases">
        <title>Genomic Encyclopedia of Type Strains, Phase IV (KMG-IV): sequencing the most valuable type-strain genomes for metagenomic binning, comparative biology and taxonomic classification.</title>
        <authorList>
            <person name="Goeker M."/>
        </authorList>
    </citation>
    <scope>NUCLEOTIDE SEQUENCE [LARGE SCALE GENOMIC DNA]</scope>
    <source>
        <strain evidence="3 4">DSM 22359</strain>
    </source>
</reference>
<protein>
    <submittedName>
        <fullName evidence="3">CheY-like chemotaxis protein</fullName>
    </submittedName>
</protein>